<dbReference type="EMBL" id="JAQQCF010000015">
    <property type="protein sequence ID" value="MFM0638615.1"/>
    <property type="molecule type" value="Genomic_DNA"/>
</dbReference>
<protein>
    <submittedName>
        <fullName evidence="1">Uncharacterized protein</fullName>
    </submittedName>
</protein>
<reference evidence="1 2" key="1">
    <citation type="journal article" date="2024" name="Chem. Sci.">
        <title>Discovery of megapolipeptins by genome mining of a Burkholderiales bacteria collection.</title>
        <authorList>
            <person name="Paulo B.S."/>
            <person name="Recchia M.J.J."/>
            <person name="Lee S."/>
            <person name="Fergusson C.H."/>
            <person name="Romanowski S.B."/>
            <person name="Hernandez A."/>
            <person name="Krull N."/>
            <person name="Liu D.Y."/>
            <person name="Cavanagh H."/>
            <person name="Bos A."/>
            <person name="Gray C.A."/>
            <person name="Murphy B.T."/>
            <person name="Linington R.G."/>
            <person name="Eustaquio A.S."/>
        </authorList>
    </citation>
    <scope>NUCLEOTIDE SEQUENCE [LARGE SCALE GENOMIC DNA]</scope>
    <source>
        <strain evidence="1 2">RL17-338-BIC-A</strain>
    </source>
</reference>
<evidence type="ECO:0000313" key="1">
    <source>
        <dbReference type="EMBL" id="MFM0638615.1"/>
    </source>
</evidence>
<evidence type="ECO:0000313" key="2">
    <source>
        <dbReference type="Proteomes" id="UP001629432"/>
    </source>
</evidence>
<sequence length="101" mass="11310">MNNSEPVLTDVYQFSPGETCSNEVTPLPVRQRTSRRLCRCEAVSEHGKRPAHSQYGVRRAQMMGVEMMSLSMTNLPAFDKAAPGMRNADEAFCLKEIFSNP</sequence>
<dbReference type="RefSeq" id="WP_408337477.1">
    <property type="nucleotide sequence ID" value="NZ_JAQQCF010000015.1"/>
</dbReference>
<organism evidence="1 2">
    <name type="scientific">Paraburkholderia metrosideri</name>
    <dbReference type="NCBI Taxonomy" id="580937"/>
    <lineage>
        <taxon>Bacteria</taxon>
        <taxon>Pseudomonadati</taxon>
        <taxon>Pseudomonadota</taxon>
        <taxon>Betaproteobacteria</taxon>
        <taxon>Burkholderiales</taxon>
        <taxon>Burkholderiaceae</taxon>
        <taxon>Paraburkholderia</taxon>
    </lineage>
</organism>
<gene>
    <name evidence="1" type="ORF">PQQ63_18115</name>
</gene>
<comment type="caution">
    <text evidence="1">The sequence shown here is derived from an EMBL/GenBank/DDBJ whole genome shotgun (WGS) entry which is preliminary data.</text>
</comment>
<keyword evidence="2" id="KW-1185">Reference proteome</keyword>
<name>A0ABW9DU25_9BURK</name>
<dbReference type="Proteomes" id="UP001629432">
    <property type="component" value="Unassembled WGS sequence"/>
</dbReference>
<accession>A0ABW9DU25</accession>
<proteinExistence type="predicted"/>